<keyword evidence="3" id="KW-1185">Reference proteome</keyword>
<feature type="region of interest" description="Disordered" evidence="1">
    <location>
        <begin position="177"/>
        <end position="206"/>
    </location>
</feature>
<accession>A0AAD7FAB9</accession>
<feature type="compositionally biased region" description="Low complexity" evidence="1">
    <location>
        <begin position="16"/>
        <end position="28"/>
    </location>
</feature>
<evidence type="ECO:0000313" key="3">
    <source>
        <dbReference type="Proteomes" id="UP001221142"/>
    </source>
</evidence>
<feature type="region of interest" description="Disordered" evidence="1">
    <location>
        <begin position="1"/>
        <end position="45"/>
    </location>
</feature>
<sequence length="629" mass="67295">MEGGHSAQGWRMPGLASARPTSRSSTASDEGLHYPQRHGQLKSPHPSILVSPILLIMVTTEAPDGVLPVLMPCNDQDAPFSFTSSHGFVCTTNNPVYPSPPPTATQPKRSVPLPHQFGGILDSPVVYIGASGASTLPSPPPTIPISTHALPPADTIDTHLREPVPSSSLLQPILEHDHESEPHPGQSQLLSPISPEWTTNRKPGDGDDMFTAAVDAHSPSDCVLMSQPSEGGYSYDDEILDTAAPFGRPALRPLDIPSYHDPDTMLQGDASGRGVLLGFPGVTPLLQIEQDKDVATSPFEYMPLSPLSPFPSDYSSSVGSDSDNFEFGSPLRSFTFLPSPELDDLDIDMDLGPAMAMSPSRRCVASLPSLEDDETALDFTFDQPDSQEPVDVSMASPPSSPSMDLPTTDPSNNTLLLDLPPPGHAPSSKTPSILDAHTPETLVALLPPDYPPAELDALLGVRQRARLTLAELQQQSTFGGGRVESCGLDDELRRSVPRDSGEPRRRRKRAKEVGKEVDALVGLVCGILPGGPSSSVSSSAIAEDESPSETERAKARAKGDKAGFAGLVSVPQLVARMIWRRRERCVRGIAEARGREQKMASPLRWSFGVEGDEDEPPPESAMDVDGEWA</sequence>
<reference evidence="2" key="1">
    <citation type="submission" date="2023-03" db="EMBL/GenBank/DDBJ databases">
        <title>Massive genome expansion in bonnet fungi (Mycena s.s.) driven by repeated elements and novel gene families across ecological guilds.</title>
        <authorList>
            <consortium name="Lawrence Berkeley National Laboratory"/>
            <person name="Harder C.B."/>
            <person name="Miyauchi S."/>
            <person name="Viragh M."/>
            <person name="Kuo A."/>
            <person name="Thoen E."/>
            <person name="Andreopoulos B."/>
            <person name="Lu D."/>
            <person name="Skrede I."/>
            <person name="Drula E."/>
            <person name="Henrissat B."/>
            <person name="Morin E."/>
            <person name="Kohler A."/>
            <person name="Barry K."/>
            <person name="LaButti K."/>
            <person name="Morin E."/>
            <person name="Salamov A."/>
            <person name="Lipzen A."/>
            <person name="Mereny Z."/>
            <person name="Hegedus B."/>
            <person name="Baldrian P."/>
            <person name="Stursova M."/>
            <person name="Weitz H."/>
            <person name="Taylor A."/>
            <person name="Grigoriev I.V."/>
            <person name="Nagy L.G."/>
            <person name="Martin F."/>
            <person name="Kauserud H."/>
        </authorList>
    </citation>
    <scope>NUCLEOTIDE SEQUENCE</scope>
    <source>
        <strain evidence="2">9284</strain>
    </source>
</reference>
<evidence type="ECO:0000313" key="2">
    <source>
        <dbReference type="EMBL" id="KAJ7612071.1"/>
    </source>
</evidence>
<dbReference type="Proteomes" id="UP001221142">
    <property type="component" value="Unassembled WGS sequence"/>
</dbReference>
<proteinExistence type="predicted"/>
<feature type="region of interest" description="Disordered" evidence="1">
    <location>
        <begin position="533"/>
        <end position="557"/>
    </location>
</feature>
<name>A0AAD7FAB9_9AGAR</name>
<feature type="region of interest" description="Disordered" evidence="1">
    <location>
        <begin position="603"/>
        <end position="629"/>
    </location>
</feature>
<feature type="compositionally biased region" description="Acidic residues" evidence="1">
    <location>
        <begin position="610"/>
        <end position="629"/>
    </location>
</feature>
<feature type="compositionally biased region" description="Basic and acidic residues" evidence="1">
    <location>
        <begin position="490"/>
        <end position="503"/>
    </location>
</feature>
<dbReference type="EMBL" id="JARKIF010000031">
    <property type="protein sequence ID" value="KAJ7612071.1"/>
    <property type="molecule type" value="Genomic_DNA"/>
</dbReference>
<feature type="region of interest" description="Disordered" evidence="1">
    <location>
        <begin position="380"/>
        <end position="434"/>
    </location>
</feature>
<protein>
    <submittedName>
        <fullName evidence="2">Uncharacterized protein</fullName>
    </submittedName>
</protein>
<dbReference type="AlphaFoldDB" id="A0AAD7FAB9"/>
<feature type="region of interest" description="Disordered" evidence="1">
    <location>
        <begin position="478"/>
        <end position="513"/>
    </location>
</feature>
<comment type="caution">
    <text evidence="2">The sequence shown here is derived from an EMBL/GenBank/DDBJ whole genome shotgun (WGS) entry which is preliminary data.</text>
</comment>
<feature type="compositionally biased region" description="Polar residues" evidence="1">
    <location>
        <begin position="185"/>
        <end position="201"/>
    </location>
</feature>
<evidence type="ECO:0000256" key="1">
    <source>
        <dbReference type="SAM" id="MobiDB-lite"/>
    </source>
</evidence>
<feature type="compositionally biased region" description="Low complexity" evidence="1">
    <location>
        <begin position="389"/>
        <end position="411"/>
    </location>
</feature>
<organism evidence="2 3">
    <name type="scientific">Roridomyces roridus</name>
    <dbReference type="NCBI Taxonomy" id="1738132"/>
    <lineage>
        <taxon>Eukaryota</taxon>
        <taxon>Fungi</taxon>
        <taxon>Dikarya</taxon>
        <taxon>Basidiomycota</taxon>
        <taxon>Agaricomycotina</taxon>
        <taxon>Agaricomycetes</taxon>
        <taxon>Agaricomycetidae</taxon>
        <taxon>Agaricales</taxon>
        <taxon>Marasmiineae</taxon>
        <taxon>Mycenaceae</taxon>
        <taxon>Roridomyces</taxon>
    </lineage>
</organism>
<gene>
    <name evidence="2" type="ORF">FB45DRAFT_874992</name>
</gene>